<name>A0A1G7EHI0_RHOCA</name>
<proteinExistence type="predicted"/>
<dbReference type="AlphaFoldDB" id="A0A1G7EHI0"/>
<evidence type="ECO:0008006" key="3">
    <source>
        <dbReference type="Google" id="ProtNLM"/>
    </source>
</evidence>
<protein>
    <recommendedName>
        <fullName evidence="3">Flagellar FliJ protein</fullName>
    </recommendedName>
</protein>
<evidence type="ECO:0000313" key="1">
    <source>
        <dbReference type="EMBL" id="SDE63134.1"/>
    </source>
</evidence>
<accession>A0A1G7EHI0</accession>
<organism evidence="1 2">
    <name type="scientific">Rhodobacter capsulatus</name>
    <name type="common">Rhodopseudomonas capsulata</name>
    <dbReference type="NCBI Taxonomy" id="1061"/>
    <lineage>
        <taxon>Bacteria</taxon>
        <taxon>Pseudomonadati</taxon>
        <taxon>Pseudomonadota</taxon>
        <taxon>Alphaproteobacteria</taxon>
        <taxon>Rhodobacterales</taxon>
        <taxon>Rhodobacter group</taxon>
        <taxon>Rhodobacter</taxon>
    </lineage>
</organism>
<sequence>MKRKDLESLNDIASMIRDRAMADLARLNRQRLDLETEQTQIAQDMQTAWREGCDNLMLAKAAENYEKWAQMRLRQIAESLAQLQPLIEAQRQRTAAATGRHRNLGEIAKKMLTEQQVAREKRL</sequence>
<dbReference type="OrthoDB" id="7691155at2"/>
<gene>
    <name evidence="1" type="ORF">SAMN04244550_00778</name>
</gene>
<evidence type="ECO:0000313" key="2">
    <source>
        <dbReference type="Proteomes" id="UP000183812"/>
    </source>
</evidence>
<dbReference type="EMBL" id="FNAY01000002">
    <property type="protein sequence ID" value="SDE63134.1"/>
    <property type="molecule type" value="Genomic_DNA"/>
</dbReference>
<reference evidence="1 2" key="1">
    <citation type="submission" date="2016-10" db="EMBL/GenBank/DDBJ databases">
        <authorList>
            <person name="de Groot N.N."/>
        </authorList>
    </citation>
    <scope>NUCLEOTIDE SEQUENCE [LARGE SCALE GENOMIC DNA]</scope>
    <source>
        <strain evidence="2">DSM 938 / 37b4</strain>
    </source>
</reference>
<dbReference type="Proteomes" id="UP000183812">
    <property type="component" value="Unassembled WGS sequence"/>
</dbReference>
<dbReference type="RefSeq" id="WP_074552881.1">
    <property type="nucleotide sequence ID" value="NZ_CP119563.1"/>
</dbReference>